<keyword evidence="2" id="KW-0378">Hydrolase</keyword>
<evidence type="ECO:0000259" key="1">
    <source>
        <dbReference type="Pfam" id="PF01551"/>
    </source>
</evidence>
<name>A0ABU1V1S4_9GAMM</name>
<evidence type="ECO:0000313" key="2">
    <source>
        <dbReference type="EMBL" id="MDR7091355.1"/>
    </source>
</evidence>
<dbReference type="Pfam" id="PF01551">
    <property type="entry name" value="Peptidase_M23"/>
    <property type="match status" value="1"/>
</dbReference>
<dbReference type="SUPFAM" id="SSF51261">
    <property type="entry name" value="Duplicated hybrid motif"/>
    <property type="match status" value="1"/>
</dbReference>
<dbReference type="Gene3D" id="2.70.70.10">
    <property type="entry name" value="Glucose Permease (Domain IIA)"/>
    <property type="match status" value="1"/>
</dbReference>
<dbReference type="RefSeq" id="WP_310074589.1">
    <property type="nucleotide sequence ID" value="NZ_JAVDVX010000006.1"/>
</dbReference>
<proteinExistence type="predicted"/>
<dbReference type="InterPro" id="IPR011055">
    <property type="entry name" value="Dup_hybrid_motif"/>
</dbReference>
<dbReference type="GO" id="GO:0016787">
    <property type="term" value="F:hydrolase activity"/>
    <property type="evidence" value="ECO:0007669"/>
    <property type="project" value="UniProtKB-KW"/>
</dbReference>
<feature type="domain" description="M23ase beta-sheet core" evidence="1">
    <location>
        <begin position="52"/>
        <end position="139"/>
    </location>
</feature>
<protein>
    <submittedName>
        <fullName evidence="2">Murein DD-endopeptidase MepM/ murein hydrolase activator NlpD</fullName>
    </submittedName>
</protein>
<organism evidence="2 3">
    <name type="scientific">Cellvibrio fibrivorans</name>
    <dbReference type="NCBI Taxonomy" id="126350"/>
    <lineage>
        <taxon>Bacteria</taxon>
        <taxon>Pseudomonadati</taxon>
        <taxon>Pseudomonadota</taxon>
        <taxon>Gammaproteobacteria</taxon>
        <taxon>Cellvibrionales</taxon>
        <taxon>Cellvibrionaceae</taxon>
        <taxon>Cellvibrio</taxon>
    </lineage>
</organism>
<keyword evidence="3" id="KW-1185">Reference proteome</keyword>
<accession>A0ABU1V1S4</accession>
<gene>
    <name evidence="2" type="ORF">J2X05_003390</name>
</gene>
<comment type="caution">
    <text evidence="2">The sequence shown here is derived from an EMBL/GenBank/DDBJ whole genome shotgun (WGS) entry which is preliminary data.</text>
</comment>
<dbReference type="PANTHER" id="PTHR21666:SF268">
    <property type="entry name" value="PEPTIDASE M23 DOMAIN-CONTAINING PROTEIN"/>
    <property type="match status" value="1"/>
</dbReference>
<dbReference type="InterPro" id="IPR050570">
    <property type="entry name" value="Cell_wall_metabolism_enzyme"/>
</dbReference>
<reference evidence="2 3" key="1">
    <citation type="submission" date="2023-07" db="EMBL/GenBank/DDBJ databases">
        <title>Sorghum-associated microbial communities from plants grown in Nebraska, USA.</title>
        <authorList>
            <person name="Schachtman D."/>
        </authorList>
    </citation>
    <scope>NUCLEOTIDE SEQUENCE [LARGE SCALE GENOMIC DNA]</scope>
    <source>
        <strain evidence="2 3">BE190</strain>
    </source>
</reference>
<evidence type="ECO:0000313" key="3">
    <source>
        <dbReference type="Proteomes" id="UP001253595"/>
    </source>
</evidence>
<dbReference type="CDD" id="cd12797">
    <property type="entry name" value="M23_peptidase"/>
    <property type="match status" value="1"/>
</dbReference>
<dbReference type="InterPro" id="IPR016047">
    <property type="entry name" value="M23ase_b-sheet_dom"/>
</dbReference>
<dbReference type="EMBL" id="JAVDVX010000006">
    <property type="protein sequence ID" value="MDR7091355.1"/>
    <property type="molecule type" value="Genomic_DNA"/>
</dbReference>
<sequence>MTKKRKVLKIFFVIFVIVLFLPEIPKIPVQNATAKDWNAKSFWFEPWGKSGVHKGIDIFGKMETPILSTTYGLVIFAGELPRGGKVVAVLGPKWRVHYYAHLNVDSVFIGEPVWSGKTIASLGDTGNAKGKPPHLHYSVVTLVPYLWKIDGTLQGWKKAFYLDPAAILLP</sequence>
<dbReference type="Proteomes" id="UP001253595">
    <property type="component" value="Unassembled WGS sequence"/>
</dbReference>
<dbReference type="PANTHER" id="PTHR21666">
    <property type="entry name" value="PEPTIDASE-RELATED"/>
    <property type="match status" value="1"/>
</dbReference>